<proteinExistence type="predicted"/>
<feature type="compositionally biased region" description="Basic residues" evidence="1">
    <location>
        <begin position="171"/>
        <end position="181"/>
    </location>
</feature>
<protein>
    <submittedName>
        <fullName evidence="2">Uncharacterized protein</fullName>
    </submittedName>
</protein>
<dbReference type="Proteomes" id="UP000176603">
    <property type="component" value="Unassembled WGS sequence"/>
</dbReference>
<organism evidence="2 3">
    <name type="scientific">Candidatus Uhrbacteria bacterium RIFCSPHIGHO2_12_FULL_60_25</name>
    <dbReference type="NCBI Taxonomy" id="1802399"/>
    <lineage>
        <taxon>Bacteria</taxon>
        <taxon>Candidatus Uhriibacteriota</taxon>
    </lineage>
</organism>
<dbReference type="EMBL" id="MGEH01000011">
    <property type="protein sequence ID" value="OGL79365.1"/>
    <property type="molecule type" value="Genomic_DNA"/>
</dbReference>
<feature type="region of interest" description="Disordered" evidence="1">
    <location>
        <begin position="162"/>
        <end position="217"/>
    </location>
</feature>
<sequence length="217" mass="24295">METFDHINSYNDLVKGFIRNVAEERDRTPVLALLQRLEKISAPNAGAPKILLLLCAIARYSRWLPGLMNVDLVRNAERTVVDIQVDEGGIRERLGRKLTLAAPLDEFVVTVRKLDAHPETPLKVMSYRMKDDVLTAIELTMVVDVRALTMPPPEMVERVNRATITNSASHRPPKPIRKKKGVTPSVLPIVQPDAHAPVADAPTSKRVNTQDIDDTWE</sequence>
<accession>A0A1F7UMA5</accession>
<dbReference type="AlphaFoldDB" id="A0A1F7UMA5"/>
<evidence type="ECO:0000256" key="1">
    <source>
        <dbReference type="SAM" id="MobiDB-lite"/>
    </source>
</evidence>
<evidence type="ECO:0000313" key="2">
    <source>
        <dbReference type="EMBL" id="OGL79365.1"/>
    </source>
</evidence>
<reference evidence="2 3" key="1">
    <citation type="journal article" date="2016" name="Nat. Commun.">
        <title>Thousands of microbial genomes shed light on interconnected biogeochemical processes in an aquifer system.</title>
        <authorList>
            <person name="Anantharaman K."/>
            <person name="Brown C.T."/>
            <person name="Hug L.A."/>
            <person name="Sharon I."/>
            <person name="Castelle C.J."/>
            <person name="Probst A.J."/>
            <person name="Thomas B.C."/>
            <person name="Singh A."/>
            <person name="Wilkins M.J."/>
            <person name="Karaoz U."/>
            <person name="Brodie E.L."/>
            <person name="Williams K.H."/>
            <person name="Hubbard S.S."/>
            <person name="Banfield J.F."/>
        </authorList>
    </citation>
    <scope>NUCLEOTIDE SEQUENCE [LARGE SCALE GENOMIC DNA]</scope>
</reference>
<evidence type="ECO:0000313" key="3">
    <source>
        <dbReference type="Proteomes" id="UP000176603"/>
    </source>
</evidence>
<gene>
    <name evidence="2" type="ORF">A3E39_04055</name>
</gene>
<comment type="caution">
    <text evidence="2">The sequence shown here is derived from an EMBL/GenBank/DDBJ whole genome shotgun (WGS) entry which is preliminary data.</text>
</comment>
<dbReference type="STRING" id="1802399.A3E39_04055"/>
<name>A0A1F7UMA5_9BACT</name>